<keyword evidence="3" id="KW-1185">Reference proteome</keyword>
<evidence type="ECO:0000313" key="3">
    <source>
        <dbReference type="Proteomes" id="UP000199074"/>
    </source>
</evidence>
<dbReference type="Pfam" id="PF07332">
    <property type="entry name" value="Phage_holin_3_6"/>
    <property type="match status" value="1"/>
</dbReference>
<gene>
    <name evidence="2" type="ORF">SAMN05216456_3415</name>
</gene>
<feature type="transmembrane region" description="Helical" evidence="1">
    <location>
        <begin position="55"/>
        <end position="77"/>
    </location>
</feature>
<feature type="transmembrane region" description="Helical" evidence="1">
    <location>
        <begin position="89"/>
        <end position="106"/>
    </location>
</feature>
<dbReference type="Proteomes" id="UP000199074">
    <property type="component" value="Unassembled WGS sequence"/>
</dbReference>
<reference evidence="2 3" key="1">
    <citation type="submission" date="2016-10" db="EMBL/GenBank/DDBJ databases">
        <authorList>
            <person name="de Groot N.N."/>
        </authorList>
    </citation>
    <scope>NUCLEOTIDE SEQUENCE [LARGE SCALE GENOMIC DNA]</scope>
    <source>
        <strain evidence="2 3">IPL20</strain>
    </source>
</reference>
<accession>A0A1I7NUZ2</accession>
<organism evidence="2 3">
    <name type="scientific">Devosia crocina</name>
    <dbReference type="NCBI Taxonomy" id="429728"/>
    <lineage>
        <taxon>Bacteria</taxon>
        <taxon>Pseudomonadati</taxon>
        <taxon>Pseudomonadota</taxon>
        <taxon>Alphaproteobacteria</taxon>
        <taxon>Hyphomicrobiales</taxon>
        <taxon>Devosiaceae</taxon>
        <taxon>Devosia</taxon>
    </lineage>
</organism>
<evidence type="ECO:0000313" key="2">
    <source>
        <dbReference type="EMBL" id="SFV38408.1"/>
    </source>
</evidence>
<keyword evidence="1" id="KW-0472">Membrane</keyword>
<sequence length="138" mass="14072">MSQTGEGRPLTELLSGLVGDLSSLFRKEIQLAKTEASEKVSEVTTAAGSIAIGGVLLLGALGVLLAAIVSLLAAWLINMGVGPTMANAIAAFVVTAVVGLIGWVTLSKGLNALKASNLNMNRTAASLGRDADVVKERL</sequence>
<dbReference type="RefSeq" id="WP_092426666.1">
    <property type="nucleotide sequence ID" value="NZ_FPCK01000004.1"/>
</dbReference>
<dbReference type="STRING" id="429728.SAMN05216456_3415"/>
<dbReference type="OrthoDB" id="8371646at2"/>
<dbReference type="InterPro" id="IPR009937">
    <property type="entry name" value="Phage_holin_3_6"/>
</dbReference>
<dbReference type="AlphaFoldDB" id="A0A1I7NUZ2"/>
<evidence type="ECO:0000256" key="1">
    <source>
        <dbReference type="SAM" id="Phobius"/>
    </source>
</evidence>
<dbReference type="EMBL" id="FPCK01000004">
    <property type="protein sequence ID" value="SFV38408.1"/>
    <property type="molecule type" value="Genomic_DNA"/>
</dbReference>
<name>A0A1I7NUZ2_9HYPH</name>
<keyword evidence="1" id="KW-1133">Transmembrane helix</keyword>
<proteinExistence type="predicted"/>
<protein>
    <submittedName>
        <fullName evidence="2">Putative Holin-X, holin superfamily III</fullName>
    </submittedName>
</protein>
<keyword evidence="1" id="KW-0812">Transmembrane</keyword>